<comment type="caution">
    <text evidence="3">The sequence shown here is derived from an EMBL/GenBank/DDBJ whole genome shotgun (WGS) entry which is preliminary data.</text>
</comment>
<keyword evidence="4" id="KW-1185">Reference proteome</keyword>
<reference evidence="3 4" key="1">
    <citation type="submission" date="2019-08" db="EMBL/GenBank/DDBJ databases">
        <authorList>
            <person name="Peeters C."/>
        </authorList>
    </citation>
    <scope>NUCLEOTIDE SEQUENCE [LARGE SCALE GENOMIC DNA]</scope>
    <source>
        <strain evidence="3 4">LMG 20602</strain>
    </source>
</reference>
<dbReference type="Proteomes" id="UP000366065">
    <property type="component" value="Unassembled WGS sequence"/>
</dbReference>
<accession>A0ABY6WB73</accession>
<protein>
    <recommendedName>
        <fullName evidence="2">DUF4440 domain-containing protein</fullName>
    </recommendedName>
</protein>
<dbReference type="InterPro" id="IPR032710">
    <property type="entry name" value="NTF2-like_dom_sf"/>
</dbReference>
<dbReference type="CDD" id="cd00531">
    <property type="entry name" value="NTF2_like"/>
    <property type="match status" value="1"/>
</dbReference>
<gene>
    <name evidence="3" type="ORF">PCA20602_04622</name>
</gene>
<feature type="signal peptide" evidence="1">
    <location>
        <begin position="1"/>
        <end position="30"/>
    </location>
</feature>
<evidence type="ECO:0000256" key="1">
    <source>
        <dbReference type="SAM" id="SignalP"/>
    </source>
</evidence>
<dbReference type="SUPFAM" id="SSF54427">
    <property type="entry name" value="NTF2-like"/>
    <property type="match status" value="1"/>
</dbReference>
<feature type="domain" description="DUF4440" evidence="2">
    <location>
        <begin position="51"/>
        <end position="153"/>
    </location>
</feature>
<evidence type="ECO:0000313" key="3">
    <source>
        <dbReference type="EMBL" id="VVE49679.1"/>
    </source>
</evidence>
<dbReference type="EMBL" id="CABPRV010000014">
    <property type="protein sequence ID" value="VVE49679.1"/>
    <property type="molecule type" value="Genomic_DNA"/>
</dbReference>
<name>A0ABY6WB73_9BURK</name>
<evidence type="ECO:0000313" key="4">
    <source>
        <dbReference type="Proteomes" id="UP000366065"/>
    </source>
</evidence>
<proteinExistence type="predicted"/>
<dbReference type="Pfam" id="PF14534">
    <property type="entry name" value="DUF4440"/>
    <property type="match status" value="1"/>
</dbReference>
<feature type="chain" id="PRO_5047155210" description="DUF4440 domain-containing protein" evidence="1">
    <location>
        <begin position="31"/>
        <end position="163"/>
    </location>
</feature>
<sequence>MQSNIGNQKMRQIRFCVAVLAASLSLSTFAAQTNAGRLQPQTESAIKVENARWAQAYARGDYQAIGQLYTKDGSLLPPGGDRIKGADAITEYFTKASGGSAPDTVSFSNYEFYGNDQVVTEVSDAEIHDPSGKLKYRGKQILIFLKQGGVWKLHRDLWNASAP</sequence>
<evidence type="ECO:0000259" key="2">
    <source>
        <dbReference type="Pfam" id="PF14534"/>
    </source>
</evidence>
<organism evidence="3 4">
    <name type="scientific">Pandoraea capi</name>
    <dbReference type="NCBI Taxonomy" id="2508286"/>
    <lineage>
        <taxon>Bacteria</taxon>
        <taxon>Pseudomonadati</taxon>
        <taxon>Pseudomonadota</taxon>
        <taxon>Betaproteobacteria</taxon>
        <taxon>Burkholderiales</taxon>
        <taxon>Burkholderiaceae</taxon>
        <taxon>Pandoraea</taxon>
    </lineage>
</organism>
<dbReference type="Gene3D" id="3.10.450.50">
    <property type="match status" value="1"/>
</dbReference>
<dbReference type="InterPro" id="IPR027843">
    <property type="entry name" value="DUF4440"/>
</dbReference>
<keyword evidence="1" id="KW-0732">Signal</keyword>